<accession>A0A0D2FRJ6</accession>
<evidence type="ECO:0000313" key="1">
    <source>
        <dbReference type="EMBL" id="KIW62624.1"/>
    </source>
</evidence>
<gene>
    <name evidence="1" type="ORF">PV04_10782</name>
</gene>
<dbReference type="Proteomes" id="UP000054266">
    <property type="component" value="Unassembled WGS sequence"/>
</dbReference>
<dbReference type="HOGENOM" id="CLU_107654_0_0_1"/>
<sequence>MVAGSSREVGGHLAFEYKVVSKVLSIVSLPPSDSLTRTPLQQPNTSKAFRFNQKPLVSFSHSTTKTPLRLYPTTINMKFFTAAAALIAGASAAAVKRGDAGNTWGDWGASTVYSTIYTTEYSTEYSTVYSTVPTTVYATAYSTIYKTETVPTTVYQTETVPTTVYKTETVPTTVYSTATVTTTAVQEWTDWSVSTAYVTVPVTYTATVPEYVTVTAAATWGDWN</sequence>
<dbReference type="AlphaFoldDB" id="A0A0D2FRJ6"/>
<evidence type="ECO:0000313" key="2">
    <source>
        <dbReference type="Proteomes" id="UP000054266"/>
    </source>
</evidence>
<name>A0A0D2FRJ6_9EURO</name>
<proteinExistence type="predicted"/>
<keyword evidence="2" id="KW-1185">Reference proteome</keyword>
<dbReference type="STRING" id="5601.A0A0D2FRJ6"/>
<protein>
    <submittedName>
        <fullName evidence="1">Uncharacterized protein</fullName>
    </submittedName>
</protein>
<organism evidence="1 2">
    <name type="scientific">Phialophora macrospora</name>
    <dbReference type="NCBI Taxonomy" id="1851006"/>
    <lineage>
        <taxon>Eukaryota</taxon>
        <taxon>Fungi</taxon>
        <taxon>Dikarya</taxon>
        <taxon>Ascomycota</taxon>
        <taxon>Pezizomycotina</taxon>
        <taxon>Eurotiomycetes</taxon>
        <taxon>Chaetothyriomycetidae</taxon>
        <taxon>Chaetothyriales</taxon>
        <taxon>Herpotrichiellaceae</taxon>
        <taxon>Phialophora</taxon>
    </lineage>
</organism>
<reference evidence="1 2" key="1">
    <citation type="submission" date="2015-01" db="EMBL/GenBank/DDBJ databases">
        <title>The Genome Sequence of Capronia semiimmersa CBS27337.</title>
        <authorList>
            <consortium name="The Broad Institute Genomics Platform"/>
            <person name="Cuomo C."/>
            <person name="de Hoog S."/>
            <person name="Gorbushina A."/>
            <person name="Stielow B."/>
            <person name="Teixiera M."/>
            <person name="Abouelleil A."/>
            <person name="Chapman S.B."/>
            <person name="Priest M."/>
            <person name="Young S.K."/>
            <person name="Wortman J."/>
            <person name="Nusbaum C."/>
            <person name="Birren B."/>
        </authorList>
    </citation>
    <scope>NUCLEOTIDE SEQUENCE [LARGE SCALE GENOMIC DNA]</scope>
    <source>
        <strain evidence="1 2">CBS 27337</strain>
    </source>
</reference>
<dbReference type="EMBL" id="KN846963">
    <property type="protein sequence ID" value="KIW62624.1"/>
    <property type="molecule type" value="Genomic_DNA"/>
</dbReference>